<organism evidence="2 3">
    <name type="scientific">Clostridium cylindrosporum DSM 605</name>
    <dbReference type="NCBI Taxonomy" id="1121307"/>
    <lineage>
        <taxon>Bacteria</taxon>
        <taxon>Bacillati</taxon>
        <taxon>Bacillota</taxon>
        <taxon>Clostridia</taxon>
        <taxon>Eubacteriales</taxon>
        <taxon>Clostridiaceae</taxon>
        <taxon>Clostridium</taxon>
    </lineage>
</organism>
<gene>
    <name evidence="2" type="primary">rpfG</name>
    <name evidence="2" type="ORF">CLCY_11c00740</name>
</gene>
<dbReference type="Gene3D" id="1.10.3210.10">
    <property type="entry name" value="Hypothetical protein af1432"/>
    <property type="match status" value="1"/>
</dbReference>
<evidence type="ECO:0000259" key="1">
    <source>
        <dbReference type="PROSITE" id="PS51832"/>
    </source>
</evidence>
<evidence type="ECO:0000313" key="2">
    <source>
        <dbReference type="EMBL" id="KMT22740.1"/>
    </source>
</evidence>
<dbReference type="EC" id="3.1.4.52" evidence="2"/>
<keyword evidence="3" id="KW-1185">Reference proteome</keyword>
<dbReference type="InterPro" id="IPR037522">
    <property type="entry name" value="HD_GYP_dom"/>
</dbReference>
<dbReference type="PANTHER" id="PTHR43155">
    <property type="entry name" value="CYCLIC DI-GMP PHOSPHODIESTERASE PA4108-RELATED"/>
    <property type="match status" value="1"/>
</dbReference>
<proteinExistence type="predicted"/>
<sequence>MRLVRLSRVIPGEELAQSIISSEGNILLNAGVKLNERFIKRLEIMGLNYIYVKDSNLEDIEPEDSKFVQLKAEAIKSISNVFSKVQSSNNFKVKETINVVEDMVDYLTCNREITSIHLTELKTYDNYTFMHCLNSAVIGLYFGLEKGFTKNMLVDLGIGTILHDIGKMRIPHNILNKDGKLTDEEFQEMKRHPEYGYEILQKVDRISERAKSIVLQHHERIDGTGYPYAVKGDKISAYAKIACISDVYDALISDRVYRKGFPANEAYEIIMMNSGKLLDEELVKIFQKNFSMYPLGIEVMLNNGLKGFVIGHNKGFPDRPIVRLVTNGSGEKISPVEVDLLKYLNISITDIIA</sequence>
<dbReference type="PROSITE" id="PS51832">
    <property type="entry name" value="HD_GYP"/>
    <property type="match status" value="1"/>
</dbReference>
<dbReference type="STRING" id="1121307.CLCY_11c00740"/>
<keyword evidence="2" id="KW-0378">Hydrolase</keyword>
<dbReference type="GO" id="GO:0071111">
    <property type="term" value="F:cyclic-guanylate-specific phosphodiesterase activity"/>
    <property type="evidence" value="ECO:0007669"/>
    <property type="project" value="UniProtKB-EC"/>
</dbReference>
<dbReference type="SMART" id="SM00471">
    <property type="entry name" value="HDc"/>
    <property type="match status" value="1"/>
</dbReference>
<dbReference type="AlphaFoldDB" id="A0A0J8D9L1"/>
<dbReference type="PANTHER" id="PTHR43155:SF2">
    <property type="entry name" value="CYCLIC DI-GMP PHOSPHODIESTERASE PA4108"/>
    <property type="match status" value="1"/>
</dbReference>
<dbReference type="PATRIC" id="fig|1121307.3.peg.191"/>
<dbReference type="CDD" id="cd00077">
    <property type="entry name" value="HDc"/>
    <property type="match status" value="1"/>
</dbReference>
<dbReference type="RefSeq" id="WP_048569754.1">
    <property type="nucleotide sequence ID" value="NZ_LFVU01000005.1"/>
</dbReference>
<name>A0A0J8D9L1_CLOCY</name>
<reference evidence="2 3" key="1">
    <citation type="submission" date="2015-06" db="EMBL/GenBank/DDBJ databases">
        <title>Draft genome sequence of the purine-degrading Clostridium cylindrosporum HC-1 (DSM 605).</title>
        <authorList>
            <person name="Poehlein A."/>
            <person name="Schiel-Bengelsdorf B."/>
            <person name="Bengelsdorf F."/>
            <person name="Daniel R."/>
            <person name="Duerre P."/>
        </authorList>
    </citation>
    <scope>NUCLEOTIDE SEQUENCE [LARGE SCALE GENOMIC DNA]</scope>
    <source>
        <strain evidence="2 3">DSM 605</strain>
    </source>
</reference>
<dbReference type="InterPro" id="IPR003607">
    <property type="entry name" value="HD/PDEase_dom"/>
</dbReference>
<comment type="caution">
    <text evidence="2">The sequence shown here is derived from an EMBL/GenBank/DDBJ whole genome shotgun (WGS) entry which is preliminary data.</text>
</comment>
<protein>
    <submittedName>
        <fullName evidence="2">Cyclic di-GMP phosphodiesterase response regulator RpfG</fullName>
        <ecNumber evidence="2">3.1.4.52</ecNumber>
    </submittedName>
</protein>
<dbReference type="EMBL" id="LFVU01000005">
    <property type="protein sequence ID" value="KMT22740.1"/>
    <property type="molecule type" value="Genomic_DNA"/>
</dbReference>
<feature type="domain" description="HD-GYP" evidence="1">
    <location>
        <begin position="106"/>
        <end position="302"/>
    </location>
</feature>
<dbReference type="Pfam" id="PF13487">
    <property type="entry name" value="HD_5"/>
    <property type="match status" value="1"/>
</dbReference>
<dbReference type="SUPFAM" id="SSF109604">
    <property type="entry name" value="HD-domain/PDEase-like"/>
    <property type="match status" value="1"/>
</dbReference>
<accession>A0A0J8D9L1</accession>
<evidence type="ECO:0000313" key="3">
    <source>
        <dbReference type="Proteomes" id="UP000036756"/>
    </source>
</evidence>
<dbReference type="Proteomes" id="UP000036756">
    <property type="component" value="Unassembled WGS sequence"/>
</dbReference>